<gene>
    <name evidence="2" type="ORF">KDA_68650</name>
</gene>
<dbReference type="PROSITE" id="PS50937">
    <property type="entry name" value="HTH_MERR_2"/>
    <property type="match status" value="1"/>
</dbReference>
<protein>
    <recommendedName>
        <fullName evidence="1">HTH merR-type domain-containing protein</fullName>
    </recommendedName>
</protein>
<sequence length="42" mass="4802">MIDDTETPTYFTLQEVVQSTGLSEHTLPYYEQIGLLSKPIRS</sequence>
<keyword evidence="3" id="KW-1185">Reference proteome</keyword>
<dbReference type="GO" id="GO:0006355">
    <property type="term" value="P:regulation of DNA-templated transcription"/>
    <property type="evidence" value="ECO:0007669"/>
    <property type="project" value="InterPro"/>
</dbReference>
<feature type="domain" description="HTH merR-type" evidence="1">
    <location>
        <begin position="10"/>
        <end position="42"/>
    </location>
</feature>
<evidence type="ECO:0000313" key="3">
    <source>
        <dbReference type="Proteomes" id="UP000287171"/>
    </source>
</evidence>
<dbReference type="InterPro" id="IPR000551">
    <property type="entry name" value="MerR-type_HTH_dom"/>
</dbReference>
<accession>A0A402BJ00</accession>
<dbReference type="EMBL" id="BIFT01000002">
    <property type="protein sequence ID" value="GCE31381.1"/>
    <property type="molecule type" value="Genomic_DNA"/>
</dbReference>
<dbReference type="SUPFAM" id="SSF46955">
    <property type="entry name" value="Putative DNA-binding domain"/>
    <property type="match status" value="1"/>
</dbReference>
<dbReference type="InterPro" id="IPR009061">
    <property type="entry name" value="DNA-bd_dom_put_sf"/>
</dbReference>
<dbReference type="Pfam" id="PF00376">
    <property type="entry name" value="MerR"/>
    <property type="match status" value="1"/>
</dbReference>
<evidence type="ECO:0000313" key="2">
    <source>
        <dbReference type="EMBL" id="GCE31381.1"/>
    </source>
</evidence>
<name>A0A402BJ00_9CHLR</name>
<dbReference type="OrthoDB" id="9811174at2"/>
<dbReference type="Gene3D" id="1.10.1660.10">
    <property type="match status" value="1"/>
</dbReference>
<evidence type="ECO:0000259" key="1">
    <source>
        <dbReference type="PROSITE" id="PS50937"/>
    </source>
</evidence>
<comment type="caution">
    <text evidence="2">The sequence shown here is derived from an EMBL/GenBank/DDBJ whole genome shotgun (WGS) entry which is preliminary data.</text>
</comment>
<organism evidence="2 3">
    <name type="scientific">Dictyobacter alpinus</name>
    <dbReference type="NCBI Taxonomy" id="2014873"/>
    <lineage>
        <taxon>Bacteria</taxon>
        <taxon>Bacillati</taxon>
        <taxon>Chloroflexota</taxon>
        <taxon>Ktedonobacteria</taxon>
        <taxon>Ktedonobacterales</taxon>
        <taxon>Dictyobacteraceae</taxon>
        <taxon>Dictyobacter</taxon>
    </lineage>
</organism>
<dbReference type="AlphaFoldDB" id="A0A402BJ00"/>
<proteinExistence type="predicted"/>
<reference evidence="3" key="1">
    <citation type="submission" date="2018-12" db="EMBL/GenBank/DDBJ databases">
        <title>Tengunoibacter tsumagoiensis gen. nov., sp. nov., Dictyobacter kobayashii sp. nov., D. alpinus sp. nov., and D. joshuensis sp. nov. and description of Dictyobacteraceae fam. nov. within the order Ktedonobacterales isolated from Tengu-no-mugimeshi.</title>
        <authorList>
            <person name="Wang C.M."/>
            <person name="Zheng Y."/>
            <person name="Sakai Y."/>
            <person name="Toyoda A."/>
            <person name="Minakuchi Y."/>
            <person name="Abe K."/>
            <person name="Yokota A."/>
            <person name="Yabe S."/>
        </authorList>
    </citation>
    <scope>NUCLEOTIDE SEQUENCE [LARGE SCALE GENOMIC DNA]</scope>
    <source>
        <strain evidence="3">Uno16</strain>
    </source>
</reference>
<dbReference type="GO" id="GO:0003677">
    <property type="term" value="F:DNA binding"/>
    <property type="evidence" value="ECO:0007669"/>
    <property type="project" value="InterPro"/>
</dbReference>
<dbReference type="Proteomes" id="UP000287171">
    <property type="component" value="Unassembled WGS sequence"/>
</dbReference>
<dbReference type="RefSeq" id="WP_126631356.1">
    <property type="nucleotide sequence ID" value="NZ_BIFT01000002.1"/>
</dbReference>